<dbReference type="InterPro" id="IPR012334">
    <property type="entry name" value="Pectin_lyas_fold"/>
</dbReference>
<evidence type="ECO:0000313" key="2">
    <source>
        <dbReference type="EMBL" id="KKL17179.1"/>
    </source>
</evidence>
<dbReference type="EMBL" id="LAZR01039364">
    <property type="protein sequence ID" value="KKL17179.1"/>
    <property type="molecule type" value="Genomic_DNA"/>
</dbReference>
<dbReference type="Pfam" id="PF13229">
    <property type="entry name" value="Beta_helix"/>
    <property type="match status" value="1"/>
</dbReference>
<dbReference type="SMART" id="SM00710">
    <property type="entry name" value="PbH1"/>
    <property type="match status" value="7"/>
</dbReference>
<comment type="caution">
    <text evidence="2">The sequence shown here is derived from an EMBL/GenBank/DDBJ whole genome shotgun (WGS) entry which is preliminary data.</text>
</comment>
<evidence type="ECO:0000259" key="1">
    <source>
        <dbReference type="Pfam" id="PF13229"/>
    </source>
</evidence>
<feature type="non-terminal residue" evidence="2">
    <location>
        <position position="445"/>
    </location>
</feature>
<sequence>MIAIHSSSALRIAFAIAVGVILLAVSQSGASVRAASPVFVHPTDTTCGGMGTAGTDCFATIQEAVDNAGPAPATVSVFPGTYAESVDLSDMGSAIAGSPGNIILITVDAAGIPTPGTATVNSPRDPAFFNSAIPFVGAVIIDGFSVTSADDDGIDLEVEGEVVIANVIANGNNVGDGLDLDATGSVTVIGSTAVGNAFDGISANAGGDVMITESTANGNGDDGFAAAGINITITDSTANNNALDGFQWGDVEGAVVANGLTATGNGGEGVSIDSQAVGDVDSITFQNSLIEGNGQGFDLADLATAGTFQVNGNIICGNALLGGMVLSSDVTVDAEANWWGDASGPAPIGSGNLVVHGGNGGLGIVDFTPWIDTITGRGDAASVGASSVVSFQFSGGLGFLGEGPGDPNGAAPFTLTTNNGTLTAPTGTGATVTTFIDAPDGTVQV</sequence>
<dbReference type="InterPro" id="IPR011050">
    <property type="entry name" value="Pectin_lyase_fold/virulence"/>
</dbReference>
<dbReference type="Gene3D" id="2.160.20.10">
    <property type="entry name" value="Single-stranded right-handed beta-helix, Pectin lyase-like"/>
    <property type="match status" value="1"/>
</dbReference>
<dbReference type="SUPFAM" id="SSF51126">
    <property type="entry name" value="Pectin lyase-like"/>
    <property type="match status" value="1"/>
</dbReference>
<reference evidence="2" key="1">
    <citation type="journal article" date="2015" name="Nature">
        <title>Complex archaea that bridge the gap between prokaryotes and eukaryotes.</title>
        <authorList>
            <person name="Spang A."/>
            <person name="Saw J.H."/>
            <person name="Jorgensen S.L."/>
            <person name="Zaremba-Niedzwiedzka K."/>
            <person name="Martijn J."/>
            <person name="Lind A.E."/>
            <person name="van Eijk R."/>
            <person name="Schleper C."/>
            <person name="Guy L."/>
            <person name="Ettema T.J."/>
        </authorList>
    </citation>
    <scope>NUCLEOTIDE SEQUENCE</scope>
</reference>
<organism evidence="2">
    <name type="scientific">marine sediment metagenome</name>
    <dbReference type="NCBI Taxonomy" id="412755"/>
    <lineage>
        <taxon>unclassified sequences</taxon>
        <taxon>metagenomes</taxon>
        <taxon>ecological metagenomes</taxon>
    </lineage>
</organism>
<dbReference type="AlphaFoldDB" id="A0A0F9B5L1"/>
<feature type="domain" description="Right handed beta helix" evidence="1">
    <location>
        <begin position="138"/>
        <end position="275"/>
    </location>
</feature>
<gene>
    <name evidence="2" type="ORF">LCGC14_2488150</name>
</gene>
<proteinExistence type="predicted"/>
<dbReference type="InterPro" id="IPR039448">
    <property type="entry name" value="Beta_helix"/>
</dbReference>
<name>A0A0F9B5L1_9ZZZZ</name>
<protein>
    <recommendedName>
        <fullName evidence="1">Right handed beta helix domain-containing protein</fullName>
    </recommendedName>
</protein>
<dbReference type="InterPro" id="IPR006626">
    <property type="entry name" value="PbH1"/>
</dbReference>
<accession>A0A0F9B5L1</accession>